<keyword evidence="6" id="KW-0694">RNA-binding</keyword>
<comment type="caution">
    <text evidence="7">The sequence shown here is derived from an EMBL/GenBank/DDBJ whole genome shotgun (WGS) entry which is preliminary data.</text>
</comment>
<dbReference type="GO" id="GO:0042781">
    <property type="term" value="F:3'-tRNA processing endoribonuclease activity"/>
    <property type="evidence" value="ECO:0007669"/>
    <property type="project" value="TreeGrafter"/>
</dbReference>
<evidence type="ECO:0000256" key="4">
    <source>
        <dbReference type="ARBA" id="ARBA00022759"/>
    </source>
</evidence>
<keyword evidence="4" id="KW-0255">Endonuclease</keyword>
<dbReference type="InterPro" id="IPR014721">
    <property type="entry name" value="Ribsml_uS5_D2-typ_fold_subgr"/>
</dbReference>
<keyword evidence="8" id="KW-1185">Reference proteome</keyword>
<dbReference type="PROSITE" id="PS00648">
    <property type="entry name" value="RIBONUCLEASE_P"/>
    <property type="match status" value="1"/>
</dbReference>
<protein>
    <submittedName>
        <fullName evidence="7">Ribonuclease P protein component</fullName>
    </submittedName>
</protein>
<evidence type="ECO:0000313" key="8">
    <source>
        <dbReference type="Proteomes" id="UP000548476"/>
    </source>
</evidence>
<evidence type="ECO:0000256" key="1">
    <source>
        <dbReference type="ARBA" id="ARBA00002663"/>
    </source>
</evidence>
<dbReference type="PANTHER" id="PTHR33992:SF1">
    <property type="entry name" value="RIBONUCLEASE P PROTEIN COMPONENT"/>
    <property type="match status" value="1"/>
</dbReference>
<dbReference type="GO" id="GO:0030677">
    <property type="term" value="C:ribonuclease P complex"/>
    <property type="evidence" value="ECO:0007669"/>
    <property type="project" value="TreeGrafter"/>
</dbReference>
<keyword evidence="5" id="KW-0378">Hydrolase</keyword>
<dbReference type="GO" id="GO:0000049">
    <property type="term" value="F:tRNA binding"/>
    <property type="evidence" value="ECO:0007669"/>
    <property type="project" value="InterPro"/>
</dbReference>
<dbReference type="InterPro" id="IPR020539">
    <property type="entry name" value="RNase_P_CS"/>
</dbReference>
<dbReference type="Proteomes" id="UP000548476">
    <property type="component" value="Unassembled WGS sequence"/>
</dbReference>
<proteinExistence type="predicted"/>
<evidence type="ECO:0000256" key="2">
    <source>
        <dbReference type="ARBA" id="ARBA00022694"/>
    </source>
</evidence>
<evidence type="ECO:0000313" key="7">
    <source>
        <dbReference type="EMBL" id="MBB6038462.1"/>
    </source>
</evidence>
<dbReference type="Pfam" id="PF00825">
    <property type="entry name" value="Ribonuclease_P"/>
    <property type="match status" value="1"/>
</dbReference>
<sequence length="74" mass="7996">MSKAVGGAVVRNRVKRRLRHLVAERIGAWEPGTDIVVRALPLAAGRDHTGLGADLDGALASARQPRKHGRERPK</sequence>
<dbReference type="SUPFAM" id="SSF54211">
    <property type="entry name" value="Ribosomal protein S5 domain 2-like"/>
    <property type="match status" value="1"/>
</dbReference>
<dbReference type="GO" id="GO:0004526">
    <property type="term" value="F:ribonuclease P activity"/>
    <property type="evidence" value="ECO:0007669"/>
    <property type="project" value="InterPro"/>
</dbReference>
<reference evidence="7 8" key="1">
    <citation type="submission" date="2020-08" db="EMBL/GenBank/DDBJ databases">
        <title>Genomic Encyclopedia of Type Strains, Phase IV (KMG-IV): sequencing the most valuable type-strain genomes for metagenomic binning, comparative biology and taxonomic classification.</title>
        <authorList>
            <person name="Goeker M."/>
        </authorList>
    </citation>
    <scope>NUCLEOTIDE SEQUENCE [LARGE SCALE GENOMIC DNA]</scope>
    <source>
        <strain evidence="7 8">YIM 65646</strain>
    </source>
</reference>
<evidence type="ECO:0000256" key="5">
    <source>
        <dbReference type="ARBA" id="ARBA00022801"/>
    </source>
</evidence>
<accession>A0A841FY59</accession>
<evidence type="ECO:0000256" key="6">
    <source>
        <dbReference type="ARBA" id="ARBA00022884"/>
    </source>
</evidence>
<dbReference type="PANTHER" id="PTHR33992">
    <property type="entry name" value="RIBONUCLEASE P PROTEIN COMPONENT"/>
    <property type="match status" value="1"/>
</dbReference>
<keyword evidence="3" id="KW-0540">Nuclease</keyword>
<gene>
    <name evidence="7" type="ORF">HNR73_006345</name>
</gene>
<dbReference type="InterPro" id="IPR000100">
    <property type="entry name" value="RNase_P"/>
</dbReference>
<keyword evidence="2" id="KW-0819">tRNA processing</keyword>
<dbReference type="Gene3D" id="3.30.230.10">
    <property type="match status" value="1"/>
</dbReference>
<organism evidence="7 8">
    <name type="scientific">Phytomonospora endophytica</name>
    <dbReference type="NCBI Taxonomy" id="714109"/>
    <lineage>
        <taxon>Bacteria</taxon>
        <taxon>Bacillati</taxon>
        <taxon>Actinomycetota</taxon>
        <taxon>Actinomycetes</taxon>
        <taxon>Micromonosporales</taxon>
        <taxon>Micromonosporaceae</taxon>
        <taxon>Phytomonospora</taxon>
    </lineage>
</organism>
<evidence type="ECO:0000256" key="3">
    <source>
        <dbReference type="ARBA" id="ARBA00022722"/>
    </source>
</evidence>
<dbReference type="AlphaFoldDB" id="A0A841FY59"/>
<dbReference type="EMBL" id="JACHGT010000016">
    <property type="protein sequence ID" value="MBB6038462.1"/>
    <property type="molecule type" value="Genomic_DNA"/>
</dbReference>
<name>A0A841FY59_9ACTN</name>
<dbReference type="InterPro" id="IPR020568">
    <property type="entry name" value="Ribosomal_Su5_D2-typ_SF"/>
</dbReference>
<comment type="function">
    <text evidence="1">RNaseP catalyzes the removal of the 5'-leader sequence from pre-tRNA to produce the mature 5'-terminus. It can also cleave other RNA substrates such as 4.5S RNA. The protein component plays an auxiliary but essential role in vivo by binding to the 5'-leader sequence and broadening the substrate specificity of the ribozyme.</text>
</comment>